<dbReference type="OrthoDB" id="3269175at2759"/>
<protein>
    <submittedName>
        <fullName evidence="3">Uncharacterized protein</fullName>
    </submittedName>
</protein>
<name>A0A371CQK5_9APHY</name>
<feature type="compositionally biased region" description="Acidic residues" evidence="2">
    <location>
        <begin position="272"/>
        <end position="281"/>
    </location>
</feature>
<keyword evidence="1" id="KW-0175">Coiled coil</keyword>
<dbReference type="STRING" id="139420.A0A371CQK5"/>
<evidence type="ECO:0000313" key="4">
    <source>
        <dbReference type="Proteomes" id="UP000256964"/>
    </source>
</evidence>
<keyword evidence="4" id="KW-1185">Reference proteome</keyword>
<dbReference type="EMBL" id="KZ857482">
    <property type="protein sequence ID" value="RDX42561.1"/>
    <property type="molecule type" value="Genomic_DNA"/>
</dbReference>
<evidence type="ECO:0000256" key="1">
    <source>
        <dbReference type="SAM" id="Coils"/>
    </source>
</evidence>
<gene>
    <name evidence="3" type="ORF">OH76DRAFT_96012</name>
</gene>
<sequence>MCREPKKIHKFDPSSLPLTFQLASSTTRASLHAPWLIHLEPQIRSPARAAIEEIEKLKAAMRDQTRKVGDLMADNEKQRVELVTVLKVFVAESKRTKAEAELFKQRVEFLESLLGVVEGTEDAGDGDIAVNTEEAATITEEEKAKLLASISAVNSQFMKNTVNKVFKHMMGVQSLVPEKLPPHPNFPGQDGVVPVDRETGEALLRFRWDKPGSHASNVSALKKISDGVRAFGPQLHPDSALVLPCVLPAHLNERLAKKHRYLHLSWSADNQLSEDEAEEEGGQEREQEDTRSG</sequence>
<proteinExistence type="predicted"/>
<organism evidence="3 4">
    <name type="scientific">Lentinus brumalis</name>
    <dbReference type="NCBI Taxonomy" id="2498619"/>
    <lineage>
        <taxon>Eukaryota</taxon>
        <taxon>Fungi</taxon>
        <taxon>Dikarya</taxon>
        <taxon>Basidiomycota</taxon>
        <taxon>Agaricomycotina</taxon>
        <taxon>Agaricomycetes</taxon>
        <taxon>Polyporales</taxon>
        <taxon>Polyporaceae</taxon>
        <taxon>Lentinus</taxon>
    </lineage>
</organism>
<feature type="compositionally biased region" description="Basic and acidic residues" evidence="2">
    <location>
        <begin position="282"/>
        <end position="293"/>
    </location>
</feature>
<reference evidence="3 4" key="1">
    <citation type="journal article" date="2018" name="Biotechnol. Biofuels">
        <title>Integrative visual omics of the white-rot fungus Polyporus brumalis exposes the biotechnological potential of its oxidative enzymes for delignifying raw plant biomass.</title>
        <authorList>
            <person name="Miyauchi S."/>
            <person name="Rancon A."/>
            <person name="Drula E."/>
            <person name="Hage H."/>
            <person name="Chaduli D."/>
            <person name="Favel A."/>
            <person name="Grisel S."/>
            <person name="Henrissat B."/>
            <person name="Herpoel-Gimbert I."/>
            <person name="Ruiz-Duenas F.J."/>
            <person name="Chevret D."/>
            <person name="Hainaut M."/>
            <person name="Lin J."/>
            <person name="Wang M."/>
            <person name="Pangilinan J."/>
            <person name="Lipzen A."/>
            <person name="Lesage-Meessen L."/>
            <person name="Navarro D."/>
            <person name="Riley R."/>
            <person name="Grigoriev I.V."/>
            <person name="Zhou S."/>
            <person name="Raouche S."/>
            <person name="Rosso M.N."/>
        </authorList>
    </citation>
    <scope>NUCLEOTIDE SEQUENCE [LARGE SCALE GENOMIC DNA]</scope>
    <source>
        <strain evidence="3 4">BRFM 1820</strain>
    </source>
</reference>
<evidence type="ECO:0000313" key="3">
    <source>
        <dbReference type="EMBL" id="RDX42561.1"/>
    </source>
</evidence>
<feature type="region of interest" description="Disordered" evidence="2">
    <location>
        <begin position="269"/>
        <end position="293"/>
    </location>
</feature>
<dbReference type="Proteomes" id="UP000256964">
    <property type="component" value="Unassembled WGS sequence"/>
</dbReference>
<accession>A0A371CQK5</accession>
<evidence type="ECO:0000256" key="2">
    <source>
        <dbReference type="SAM" id="MobiDB-lite"/>
    </source>
</evidence>
<feature type="coiled-coil region" evidence="1">
    <location>
        <begin position="47"/>
        <end position="74"/>
    </location>
</feature>
<dbReference type="AlphaFoldDB" id="A0A371CQK5"/>